<dbReference type="PANTHER" id="PTHR40866:SF1">
    <property type="entry name" value="BED-TYPE DOMAIN-CONTAINING PROTEIN"/>
    <property type="match status" value="1"/>
</dbReference>
<reference evidence="1" key="1">
    <citation type="submission" date="2013-11" db="EMBL/GenBank/DDBJ databases">
        <title>The Genome Sequence of Phytophthora parasitica CHvinca01.</title>
        <authorList>
            <consortium name="The Broad Institute Genomics Platform"/>
            <person name="Russ C."/>
            <person name="Tyler B."/>
            <person name="Panabieres F."/>
            <person name="Shan W."/>
            <person name="Tripathy S."/>
            <person name="Grunwald N."/>
            <person name="Machado M."/>
            <person name="Johnson C.S."/>
            <person name="Arredondo F."/>
            <person name="Hong C."/>
            <person name="Coffey M."/>
            <person name="Young S.K."/>
            <person name="Zeng Q."/>
            <person name="Gargeya S."/>
            <person name="Fitzgerald M."/>
            <person name="Abouelleil A."/>
            <person name="Alvarado L."/>
            <person name="Chapman S.B."/>
            <person name="Gainer-Dewar J."/>
            <person name="Goldberg J."/>
            <person name="Griggs A."/>
            <person name="Gujja S."/>
            <person name="Hansen M."/>
            <person name="Howarth C."/>
            <person name="Imamovic A."/>
            <person name="Ireland A."/>
            <person name="Larimer J."/>
            <person name="McCowan C."/>
            <person name="Murphy C."/>
            <person name="Pearson M."/>
            <person name="Poon T.W."/>
            <person name="Priest M."/>
            <person name="Roberts A."/>
            <person name="Saif S."/>
            <person name="Shea T."/>
            <person name="Sykes S."/>
            <person name="Wortman J."/>
            <person name="Nusbaum C."/>
            <person name="Birren B."/>
        </authorList>
    </citation>
    <scope>NUCLEOTIDE SEQUENCE [LARGE SCALE GENOMIC DNA]</scope>
    <source>
        <strain evidence="1">CHvinca01</strain>
    </source>
</reference>
<dbReference type="Proteomes" id="UP000054532">
    <property type="component" value="Unassembled WGS sequence"/>
</dbReference>
<accession>W2L834</accession>
<dbReference type="AlphaFoldDB" id="W2L834"/>
<dbReference type="EMBL" id="KI691097">
    <property type="protein sequence ID" value="ETM54123.1"/>
    <property type="molecule type" value="Genomic_DNA"/>
</dbReference>
<dbReference type="VEuPathDB" id="FungiDB:PPTG_24549"/>
<dbReference type="PANTHER" id="PTHR40866">
    <property type="entry name" value="BED-TYPE DOMAIN-CONTAINING PROTEIN"/>
    <property type="match status" value="1"/>
</dbReference>
<dbReference type="Proteomes" id="UP000054423">
    <property type="component" value="Unassembled WGS sequence"/>
</dbReference>
<reference evidence="2" key="2">
    <citation type="submission" date="2013-11" db="EMBL/GenBank/DDBJ databases">
        <title>The Genome Sequence of Phytophthora parasitica IAC_01/95.</title>
        <authorList>
            <consortium name="The Broad Institute Genomics Platform"/>
            <person name="Russ C."/>
            <person name="Tyler B."/>
            <person name="Panabieres F."/>
            <person name="Shan W."/>
            <person name="Tripathy S."/>
            <person name="Grunwald N."/>
            <person name="Machado M."/>
            <person name="Johnson C.S."/>
            <person name="Arredondo F."/>
            <person name="Hong C."/>
            <person name="Coffey M."/>
            <person name="Young S.K."/>
            <person name="Zeng Q."/>
            <person name="Gargeya S."/>
            <person name="Fitzgerald M."/>
            <person name="Abouelleil A."/>
            <person name="Alvarado L."/>
            <person name="Chapman S.B."/>
            <person name="Gainer-Dewar J."/>
            <person name="Goldberg J."/>
            <person name="Griggs A."/>
            <person name="Gujja S."/>
            <person name="Hansen M."/>
            <person name="Howarth C."/>
            <person name="Imamovic A."/>
            <person name="Ireland A."/>
            <person name="Larimer J."/>
            <person name="McCowan C."/>
            <person name="Murphy C."/>
            <person name="Pearson M."/>
            <person name="Poon T.W."/>
            <person name="Priest M."/>
            <person name="Roberts A."/>
            <person name="Saif S."/>
            <person name="Shea T."/>
            <person name="Sykes S."/>
            <person name="Wortman J."/>
            <person name="Nusbaum C."/>
            <person name="Birren B."/>
        </authorList>
    </citation>
    <scope>NUCLEOTIDE SEQUENCE [LARGE SCALE GENOMIC DNA]</scope>
    <source>
        <strain evidence="2">IAC_01/95</strain>
    </source>
</reference>
<sequence>IAGGNLPFVFCECPETRRYTKLDPICDDTLAKYLDAVTTEVVRELSDFIPDKFASNISVKLVGCASHRLNLSLGMYLDDYEGILSKINSLMKDLKKLNNAARLRY</sequence>
<feature type="non-terminal residue" evidence="1">
    <location>
        <position position="1"/>
    </location>
</feature>
<evidence type="ECO:0000313" key="1">
    <source>
        <dbReference type="EMBL" id="ETL92964.1"/>
    </source>
</evidence>
<organism evidence="1">
    <name type="scientific">Phytophthora nicotianae</name>
    <name type="common">Potato buckeye rot agent</name>
    <name type="synonym">Phytophthora parasitica</name>
    <dbReference type="NCBI Taxonomy" id="4792"/>
    <lineage>
        <taxon>Eukaryota</taxon>
        <taxon>Sar</taxon>
        <taxon>Stramenopiles</taxon>
        <taxon>Oomycota</taxon>
        <taxon>Peronosporomycetes</taxon>
        <taxon>Peronosporales</taxon>
        <taxon>Peronosporaceae</taxon>
        <taxon>Phytophthora</taxon>
    </lineage>
</organism>
<gene>
    <name evidence="2" type="ORF">L914_02494</name>
    <name evidence="1" type="ORF">L917_08788</name>
</gene>
<dbReference type="EMBL" id="KI679730">
    <property type="protein sequence ID" value="ETL92964.1"/>
    <property type="molecule type" value="Genomic_DNA"/>
</dbReference>
<evidence type="ECO:0000313" key="2">
    <source>
        <dbReference type="EMBL" id="ETM54123.1"/>
    </source>
</evidence>
<dbReference type="OrthoDB" id="10509665at2759"/>
<proteinExistence type="predicted"/>
<protein>
    <submittedName>
        <fullName evidence="1">Uncharacterized protein</fullName>
    </submittedName>
</protein>
<name>W2L834_PHYNI</name>